<feature type="compositionally biased region" description="Basic and acidic residues" evidence="3">
    <location>
        <begin position="730"/>
        <end position="743"/>
    </location>
</feature>
<organism evidence="6 7">
    <name type="scientific">Tieghemostelium lacteum</name>
    <name type="common">Slime mold</name>
    <name type="synonym">Dictyostelium lacteum</name>
    <dbReference type="NCBI Taxonomy" id="361077"/>
    <lineage>
        <taxon>Eukaryota</taxon>
        <taxon>Amoebozoa</taxon>
        <taxon>Evosea</taxon>
        <taxon>Eumycetozoa</taxon>
        <taxon>Dictyostelia</taxon>
        <taxon>Dictyosteliales</taxon>
        <taxon>Raperosteliaceae</taxon>
        <taxon>Tieghemostelium</taxon>
    </lineage>
</organism>
<dbReference type="EMBL" id="LODT01000039">
    <property type="protein sequence ID" value="KYQ89817.1"/>
    <property type="molecule type" value="Genomic_DNA"/>
</dbReference>
<dbReference type="STRING" id="361077.A0A151Z7A7"/>
<feature type="compositionally biased region" description="Basic and acidic residues" evidence="3">
    <location>
        <begin position="781"/>
        <end position="790"/>
    </location>
</feature>
<dbReference type="GO" id="GO:0006974">
    <property type="term" value="P:DNA damage response"/>
    <property type="evidence" value="ECO:0007669"/>
    <property type="project" value="TreeGrafter"/>
</dbReference>
<feature type="compositionally biased region" description="Low complexity" evidence="3">
    <location>
        <begin position="673"/>
        <end position="683"/>
    </location>
</feature>
<feature type="compositionally biased region" description="Low complexity" evidence="3">
    <location>
        <begin position="770"/>
        <end position="780"/>
    </location>
</feature>
<keyword evidence="7" id="KW-1185">Reference proteome</keyword>
<dbReference type="InterPro" id="IPR051137">
    <property type="entry name" value="PP4R3-like"/>
</dbReference>
<evidence type="ECO:0000256" key="3">
    <source>
        <dbReference type="SAM" id="MobiDB-lite"/>
    </source>
</evidence>
<dbReference type="InterPro" id="IPR011993">
    <property type="entry name" value="PH-like_dom_sf"/>
</dbReference>
<feature type="compositionally biased region" description="Polar residues" evidence="3">
    <location>
        <begin position="744"/>
        <end position="760"/>
    </location>
</feature>
<feature type="compositionally biased region" description="Low complexity" evidence="3">
    <location>
        <begin position="855"/>
        <end position="878"/>
    </location>
</feature>
<evidence type="ECO:0000313" key="6">
    <source>
        <dbReference type="EMBL" id="KYQ89817.1"/>
    </source>
</evidence>
<evidence type="ECO:0000259" key="4">
    <source>
        <dbReference type="Pfam" id="PF04802"/>
    </source>
</evidence>
<dbReference type="Gene3D" id="2.30.29.30">
    <property type="entry name" value="Pleckstrin-homology domain (PH domain)/Phosphotyrosine-binding domain (PTB)"/>
    <property type="match status" value="1"/>
</dbReference>
<gene>
    <name evidence="6" type="ORF">DLAC_09790</name>
</gene>
<feature type="domain" description="Serine/threonine-protein phosphatase 4 regulatory subunit 3-like central" evidence="4">
    <location>
        <begin position="116"/>
        <end position="601"/>
    </location>
</feature>
<proteinExistence type="predicted"/>
<name>A0A151Z7A7_TIELA</name>
<evidence type="ECO:0000256" key="1">
    <source>
        <dbReference type="ARBA" id="ARBA00004123"/>
    </source>
</evidence>
<reference evidence="6 7" key="1">
    <citation type="submission" date="2015-12" db="EMBL/GenBank/DDBJ databases">
        <title>Dictyostelia acquired genes for synthesis and detection of signals that induce cell-type specialization by lateral gene transfer from prokaryotes.</title>
        <authorList>
            <person name="Gloeckner G."/>
            <person name="Schaap P."/>
        </authorList>
    </citation>
    <scope>NUCLEOTIDE SEQUENCE [LARGE SCALE GENOMIC DNA]</scope>
    <source>
        <strain evidence="6 7">TK</strain>
    </source>
</reference>
<comment type="caution">
    <text evidence="6">The sequence shown here is derived from an EMBL/GenBank/DDBJ whole genome shotgun (WGS) entry which is preliminary data.</text>
</comment>
<dbReference type="FunCoup" id="A0A151Z7A7">
    <property type="interactions" value="856"/>
</dbReference>
<dbReference type="OMA" id="ALMTHNN"/>
<dbReference type="GO" id="GO:0072542">
    <property type="term" value="F:protein phosphatase activator activity"/>
    <property type="evidence" value="ECO:0007669"/>
    <property type="project" value="TreeGrafter"/>
</dbReference>
<dbReference type="PANTHER" id="PTHR23318:SF0">
    <property type="entry name" value="SERINE_THREONINE-PROTEIN PHOSPHATASE 4 REGULATORY SUBUNIT 3"/>
    <property type="match status" value="1"/>
</dbReference>
<dbReference type="InterPro" id="IPR055236">
    <property type="entry name" value="EVH1_PP4R3"/>
</dbReference>
<dbReference type="InterPro" id="IPR006887">
    <property type="entry name" value="P4R3-like_central_dom"/>
</dbReference>
<protein>
    <submittedName>
        <fullName evidence="6">EVH1 domain-containing protein</fullName>
    </submittedName>
</protein>
<keyword evidence="2" id="KW-0539">Nucleus</keyword>
<feature type="compositionally biased region" description="Acidic residues" evidence="3">
    <location>
        <begin position="791"/>
        <end position="800"/>
    </location>
</feature>
<dbReference type="AlphaFoldDB" id="A0A151Z7A7"/>
<dbReference type="PANTHER" id="PTHR23318">
    <property type="entry name" value="ATP SYNTHASE GAMMA-RELATED"/>
    <property type="match status" value="1"/>
</dbReference>
<evidence type="ECO:0000313" key="7">
    <source>
        <dbReference type="Proteomes" id="UP000076078"/>
    </source>
</evidence>
<evidence type="ECO:0000256" key="2">
    <source>
        <dbReference type="ARBA" id="ARBA00023242"/>
    </source>
</evidence>
<feature type="domain" description="PP4R3 EVH1-like" evidence="5">
    <location>
        <begin position="4"/>
        <end position="95"/>
    </location>
</feature>
<dbReference type="GO" id="GO:0005654">
    <property type="term" value="C:nucleoplasm"/>
    <property type="evidence" value="ECO:0007669"/>
    <property type="project" value="TreeGrafter"/>
</dbReference>
<feature type="region of interest" description="Disordered" evidence="3">
    <location>
        <begin position="646"/>
        <end position="685"/>
    </location>
</feature>
<dbReference type="InParanoid" id="A0A151Z7A7"/>
<evidence type="ECO:0000259" key="5">
    <source>
        <dbReference type="Pfam" id="PF22972"/>
    </source>
</evidence>
<dbReference type="Pfam" id="PF22972">
    <property type="entry name" value="EVH1_PP4R3"/>
    <property type="match status" value="1"/>
</dbReference>
<feature type="region of interest" description="Disordered" evidence="3">
    <location>
        <begin position="730"/>
        <end position="890"/>
    </location>
</feature>
<dbReference type="Pfam" id="PF04802">
    <property type="entry name" value="PP4R3"/>
    <property type="match status" value="1"/>
</dbReference>
<dbReference type="Proteomes" id="UP000076078">
    <property type="component" value="Unassembled WGS sequence"/>
</dbReference>
<dbReference type="SUPFAM" id="SSF50729">
    <property type="entry name" value="PH domain-like"/>
    <property type="match status" value="1"/>
</dbReference>
<dbReference type="OrthoDB" id="27483at2759"/>
<comment type="subcellular location">
    <subcellularLocation>
        <location evidence="1">Nucleus</location>
    </subcellularLocation>
</comment>
<dbReference type="GO" id="GO:0030289">
    <property type="term" value="C:protein phosphatase 4 complex"/>
    <property type="evidence" value="ECO:0007669"/>
    <property type="project" value="TreeGrafter"/>
</dbReference>
<feature type="compositionally biased region" description="Low complexity" evidence="3">
    <location>
        <begin position="824"/>
        <end position="838"/>
    </location>
</feature>
<accession>A0A151Z7A7</accession>
<sequence length="890" mass="103217">MDVKKRVKVYQLDNDGKWEDKGTGHISFITYNGLQYLLVKSEVDSSTILESKILSEEPYQKQQDSLIVWTDPQTSIELALSFQDPQGCQEIWDGIETYQCSHCDLPPVSLENLERIQDLLDSMVLDQKEKDKIANSVTKEYIEQLLDLFEECEKTGDKPNLYLFFHIFKNLILFNDTSIFESLLSEEYIIRVLGALEYDPEISEQNRIKHREFLNRHVIFKTVGLDSKQLIGTIHQTFRIQYLKDVVLPRILDDATFSSLNSIIYFNNIDIVTQIQNDSSFLQQLFSKVQQNNNNNNNNNPTERTDYLLFLQELCNLAKGLQIQNKISFFSTLKSFDLFKTLSSVLICDQSVQNRLASTDIILSTLLHDPSILRRYISEDPSNHRFLSQLITLFIVDKDIGVKNQIVEILKILLDVDVLNDTSDFFKLFYEKGIFELVSPLECIETGQPRIPGDPSSNLESFVLYNVIELIIYCIKHHLFRIKNFIIQENISKKILRLSDSTEKYLVLGSIRYFRSLVSMKDDIYNKHIIAENLFDVVVEILKQNIYKNNLLNSAVIELFHFIYKENIKELIVYLVERYRELFDSIAYSDVPKHLIMKYEQIKDQQQQQQQSPEVLCNNSNLKLNNVYQKAQKEFENEEDEAYFNDDYDDEINSDDQPTNISTSDEKDSIEDNQQNNNNNNNNKFNVDKDVAIQQLQQLHHHQRSDTPIPILAKLVDYDDEEEKVKEIEKVKENENESEDQHNKINNNNIHTPDQITTKQNGKDIDHDNNNNNSNSIKHSPQPDKKRKFEDDDQIEDDDQLSSSGEGTFKKHQNGKEEKIEIPDQQYSQNSNSGSDSENSGDELHKKKRLKLIFSDSDSSNGQDSSNNSSSSSPSNNSTPKQTEELIADI</sequence>